<dbReference type="InterPro" id="IPR036844">
    <property type="entry name" value="Hint_dom_sf"/>
</dbReference>
<evidence type="ECO:0000259" key="11">
    <source>
        <dbReference type="Pfam" id="PF03104"/>
    </source>
</evidence>
<dbReference type="GO" id="GO:0003887">
    <property type="term" value="F:DNA-directed DNA polymerase activity"/>
    <property type="evidence" value="ECO:0007669"/>
    <property type="project" value="UniProtKB-KW"/>
</dbReference>
<feature type="domain" description="DNA-directed DNA polymerase family B multifunctional" evidence="10">
    <location>
        <begin position="859"/>
        <end position="931"/>
    </location>
</feature>
<sequence length="1629" mass="186498">MDLETEENASFPRKEAPELSRSKSIEFQIIDIFIPEADKAAQYYDRLNGYPRKEGKIPQYEIILYGVTDEGYSIACTVKDFYPYFYLKCPDKWEKTNTLSAFQDSLLNSKIKKKKFNRVTKKYEEYQATVVPYVFQDHIESIEFVSKKDYWGFTNRKNFKFIKFTVKSLGLFNNLKKWFGDADQKAAGWKLYGSNLDPFLKFIHERKIEPCGWVKVEKGFDIIASDAGSENEGSDTSAENNIRHFRTHYNIEASKDSIIPRNYKKIAPLLIVSVDIECTSSHGDFPVAKKDYRKLATDLIVAAKENMNYFKEHVKQWLSDCFIKDIPVSKNTIISRVYPINDRPSRSVPIISDEIVSEVIRLIIDIVNKKTASKTKGSGGTVGTCDDGAEDGGNEGAYSDDDGSAGSGAEPDKTDKTLIEYLTNKCGFPKLQGDAIIQIGSTVSRFGSDKILYKHIVCLNKTDEVKGIDLEYYNTEIKVIKAWKEFIQRLDPDIITGYNIFGFDMKYIWERCEELNYIDSFSMNLGRMLNRKTILDKKELSSSALGENIMYFFDMDGVVQIDMLKVMQRDHKLDSFKLDFVAQTFLKDKKDDISPREIFEKFLGNSEDRAVIAKYCVQDCALCNRLMHKLKVIGNNIAMGNVCSVPLAYLFMRGQSIKIFSLVSRECHHKDYVIPVVGGGADVKLNMLEDTAGYEGAIVLEPKCDMYLDDPITVFDYSSLYPSCMISRNLSHDAFVNDPAYANIEGVEYVTIEYDIYEGTGDKKKVIGKKTCVFAQFPNGEKGVLPTILMNLLKNRKNTRLKIEYQTFTMKDGKEIIGYVNENDLKNTELTGYKVLDVDSGDKTDILVSEIISAKDTFTDSEKSVLDAQQLAYKITANSLYGQTGSRYSAIYLKEIAACTTATGREMIYLAKNFMEKTYNVEVVYGDSVMPYTPILLRNKITGEIITKTIDSIDNTNWKPYDVFKAGDSNRREKQQIEISEYETWTDNGWSSIKRVIKHKSNHAIYRILTDTGLVDVTEDHSLLSENKEIIKPTEVNIGTKLLCGFPPKSEISSEIPIDKSYTNDFRTTKSHIEAQNIYIKMKSKGDVIVNERNGNIELFCMEHYNKNFHSKGFHEKYMKKIQNLNAIKRIEKLYDSYDDYVYDLETEEGNFQAGIGNIIVKNTDSIFCKFPLDCPKEERLQKAIHLGIAAEKAVKAVLPAFQSLAYEKVLFPLILLSKKRYIGNLYEKDPKKFKEKSMGVVTKRRDNAHIVKIVYGGIIQILLNKNNLEEAVEFLQDKLQDLIDGKIPLENLIISKTLRSTYKDPTKIAHKVLADRMGDRDIGNKPMVNDRVPYIYIKTLDANGDVPKLQGDRIEHPDYIREQNLTPDYYHYITNQILKPVCQLFALCLTKLPGYSYPPEYWEQIDEELLIKDLYKDEKKRQNRIETLRNREVENLLFEKFLKQLQPTKVSAATKRKLNLMQASGSGSGAGNGAKIEEIDNALHIKCTQIKKGKEYSIDFILKNKDKELWKQTYIQKYTKEKSIAIATQKAFRHIMTMGAIDDIGTIDAMIINVDKTDKKFVDEWKKSMKESNNLKKRAEDITATLDTGACNELQEDYGKYENLIEWYNVITYDWKIIEKEPPTGSPV</sequence>
<dbReference type="InterPro" id="IPR006172">
    <property type="entry name" value="DNA-dir_DNA_pol_B"/>
</dbReference>
<dbReference type="InterPro" id="IPR006133">
    <property type="entry name" value="DNA-dir_DNA_pol_B_exonuc"/>
</dbReference>
<keyword evidence="5" id="KW-0239">DNA-directed DNA polymerase</keyword>
<keyword evidence="4" id="KW-0548">Nucleotidyltransferase</keyword>
<dbReference type="PRINTS" id="PR00106">
    <property type="entry name" value="DNAPOLB"/>
</dbReference>
<feature type="coiled-coil region" evidence="8">
    <location>
        <begin position="1259"/>
        <end position="1286"/>
    </location>
</feature>
<dbReference type="InterPro" id="IPR030934">
    <property type="entry name" value="Intein_C"/>
</dbReference>
<dbReference type="EMBL" id="MN740976">
    <property type="protein sequence ID" value="QHU20964.1"/>
    <property type="molecule type" value="Genomic_DNA"/>
</dbReference>
<dbReference type="Gene3D" id="1.10.132.60">
    <property type="entry name" value="DNA polymerase family B, C-terminal domain"/>
    <property type="match status" value="1"/>
</dbReference>
<feature type="domain" description="DNA-directed DNA polymerase family B multifunctional" evidence="10">
    <location>
        <begin position="1163"/>
        <end position="1387"/>
    </location>
</feature>
<feature type="domain" description="DNA-directed DNA polymerase family B exonuclease" evidence="11">
    <location>
        <begin position="424"/>
        <end position="580"/>
    </location>
</feature>
<comment type="catalytic activity">
    <reaction evidence="7">
        <text>DNA(n) + a 2'-deoxyribonucleoside 5'-triphosphate = DNA(n+1) + diphosphate</text>
        <dbReference type="Rhea" id="RHEA:22508"/>
        <dbReference type="Rhea" id="RHEA-COMP:17339"/>
        <dbReference type="Rhea" id="RHEA-COMP:17340"/>
        <dbReference type="ChEBI" id="CHEBI:33019"/>
        <dbReference type="ChEBI" id="CHEBI:61560"/>
        <dbReference type="ChEBI" id="CHEBI:173112"/>
        <dbReference type="EC" id="2.7.7.7"/>
    </reaction>
</comment>
<dbReference type="Gene3D" id="2.170.16.10">
    <property type="entry name" value="Hedgehog/Intein (Hint) domain"/>
    <property type="match status" value="1"/>
</dbReference>
<evidence type="ECO:0000256" key="8">
    <source>
        <dbReference type="SAM" id="Coils"/>
    </source>
</evidence>
<dbReference type="InterPro" id="IPR043502">
    <property type="entry name" value="DNA/RNA_pol_sf"/>
</dbReference>
<feature type="region of interest" description="Disordered" evidence="9">
    <location>
        <begin position="373"/>
        <end position="412"/>
    </location>
</feature>
<keyword evidence="3" id="KW-0808">Transferase</keyword>
<dbReference type="SUPFAM" id="SSF53098">
    <property type="entry name" value="Ribonuclease H-like"/>
    <property type="match status" value="1"/>
</dbReference>
<organism evidence="12">
    <name type="scientific">viral metagenome</name>
    <dbReference type="NCBI Taxonomy" id="1070528"/>
    <lineage>
        <taxon>unclassified sequences</taxon>
        <taxon>metagenomes</taxon>
        <taxon>organismal metagenomes</taxon>
    </lineage>
</organism>
<dbReference type="InterPro" id="IPR006134">
    <property type="entry name" value="DNA-dir_DNA_pol_B_multi_dom"/>
</dbReference>
<evidence type="ECO:0000256" key="9">
    <source>
        <dbReference type="SAM" id="MobiDB-lite"/>
    </source>
</evidence>
<dbReference type="GO" id="GO:0008296">
    <property type="term" value="F:3'-5'-DNA exonuclease activity"/>
    <property type="evidence" value="ECO:0007669"/>
    <property type="project" value="TreeGrafter"/>
</dbReference>
<evidence type="ECO:0000256" key="1">
    <source>
        <dbReference type="ARBA" id="ARBA00005755"/>
    </source>
</evidence>
<dbReference type="Gene3D" id="1.10.287.690">
    <property type="entry name" value="Helix hairpin bin"/>
    <property type="match status" value="1"/>
</dbReference>
<keyword evidence="6" id="KW-0238">DNA-binding</keyword>
<dbReference type="Gene3D" id="3.30.420.10">
    <property type="entry name" value="Ribonuclease H-like superfamily/Ribonuclease H"/>
    <property type="match status" value="1"/>
</dbReference>
<evidence type="ECO:0000256" key="5">
    <source>
        <dbReference type="ARBA" id="ARBA00022932"/>
    </source>
</evidence>
<dbReference type="SUPFAM" id="SSF56672">
    <property type="entry name" value="DNA/RNA polymerases"/>
    <property type="match status" value="1"/>
</dbReference>
<feature type="compositionally biased region" description="Acidic residues" evidence="9">
    <location>
        <begin position="387"/>
        <end position="403"/>
    </location>
</feature>
<dbReference type="PANTHER" id="PTHR10322">
    <property type="entry name" value="DNA POLYMERASE CATALYTIC SUBUNIT"/>
    <property type="match status" value="1"/>
</dbReference>
<name>A0A6C0KWU8_9ZZZZ</name>
<dbReference type="SUPFAM" id="SSF51294">
    <property type="entry name" value="Hedgehog/intein (Hint) domain"/>
    <property type="match status" value="1"/>
</dbReference>
<protein>
    <recommendedName>
        <fullName evidence="2">DNA-directed DNA polymerase</fullName>
        <ecNumber evidence="2">2.7.7.7</ecNumber>
    </recommendedName>
</protein>
<accession>A0A6C0KWU8</accession>
<dbReference type="Gene3D" id="3.30.342.10">
    <property type="entry name" value="DNA Polymerase, chain B, domain 1"/>
    <property type="match status" value="1"/>
</dbReference>
<evidence type="ECO:0000256" key="6">
    <source>
        <dbReference type="ARBA" id="ARBA00023125"/>
    </source>
</evidence>
<proteinExistence type="inferred from homology"/>
<dbReference type="Pfam" id="PF03104">
    <property type="entry name" value="DNA_pol_B_exo1"/>
    <property type="match status" value="2"/>
</dbReference>
<dbReference type="InterPro" id="IPR050240">
    <property type="entry name" value="DNA_pol_type-B"/>
</dbReference>
<dbReference type="GO" id="GO:0045004">
    <property type="term" value="P:DNA replication proofreading"/>
    <property type="evidence" value="ECO:0007669"/>
    <property type="project" value="TreeGrafter"/>
</dbReference>
<dbReference type="GO" id="GO:0000166">
    <property type="term" value="F:nucleotide binding"/>
    <property type="evidence" value="ECO:0007669"/>
    <property type="project" value="InterPro"/>
</dbReference>
<dbReference type="GO" id="GO:0006297">
    <property type="term" value="P:nucleotide-excision repair, DNA gap filling"/>
    <property type="evidence" value="ECO:0007669"/>
    <property type="project" value="TreeGrafter"/>
</dbReference>
<reference evidence="12" key="1">
    <citation type="journal article" date="2020" name="Nature">
        <title>Giant virus diversity and host interactions through global metagenomics.</title>
        <authorList>
            <person name="Schulz F."/>
            <person name="Roux S."/>
            <person name="Paez-Espino D."/>
            <person name="Jungbluth S."/>
            <person name="Walsh D.A."/>
            <person name="Denef V.J."/>
            <person name="McMahon K.D."/>
            <person name="Konstantinidis K.T."/>
            <person name="Eloe-Fadrosh E.A."/>
            <person name="Kyrpides N.C."/>
            <person name="Woyke T."/>
        </authorList>
    </citation>
    <scope>NUCLEOTIDE SEQUENCE</scope>
    <source>
        <strain evidence="12">GVMAG-S-3300013094-100</strain>
    </source>
</reference>
<evidence type="ECO:0000259" key="10">
    <source>
        <dbReference type="Pfam" id="PF00136"/>
    </source>
</evidence>
<evidence type="ECO:0000313" key="12">
    <source>
        <dbReference type="EMBL" id="QHU20964.1"/>
    </source>
</evidence>
<dbReference type="Pfam" id="PF00136">
    <property type="entry name" value="DNA_pol_B"/>
    <property type="match status" value="3"/>
</dbReference>
<dbReference type="SMART" id="SM00486">
    <property type="entry name" value="POLBc"/>
    <property type="match status" value="1"/>
</dbReference>
<dbReference type="PROSITE" id="PS50818">
    <property type="entry name" value="INTEIN_C_TER"/>
    <property type="match status" value="1"/>
</dbReference>
<dbReference type="GO" id="GO:0006287">
    <property type="term" value="P:base-excision repair, gap-filling"/>
    <property type="evidence" value="ECO:0007669"/>
    <property type="project" value="TreeGrafter"/>
</dbReference>
<evidence type="ECO:0000256" key="2">
    <source>
        <dbReference type="ARBA" id="ARBA00012417"/>
    </source>
</evidence>
<dbReference type="InterPro" id="IPR042087">
    <property type="entry name" value="DNA_pol_B_thumb"/>
</dbReference>
<comment type="similarity">
    <text evidence="1">Belongs to the DNA polymerase type-B family.</text>
</comment>
<dbReference type="GO" id="GO:0043625">
    <property type="term" value="C:delta DNA polymerase complex"/>
    <property type="evidence" value="ECO:0007669"/>
    <property type="project" value="TreeGrafter"/>
</dbReference>
<dbReference type="EC" id="2.7.7.7" evidence="2"/>
<dbReference type="InterPro" id="IPR012337">
    <property type="entry name" value="RNaseH-like_sf"/>
</dbReference>
<dbReference type="GO" id="GO:0003677">
    <property type="term" value="F:DNA binding"/>
    <property type="evidence" value="ECO:0007669"/>
    <property type="project" value="UniProtKB-KW"/>
</dbReference>
<dbReference type="Gene3D" id="3.90.1600.10">
    <property type="entry name" value="Palm domain of DNA polymerase"/>
    <property type="match status" value="3"/>
</dbReference>
<feature type="domain" description="DNA-directed DNA polymerase family B multifunctional" evidence="10">
    <location>
        <begin position="645"/>
        <end position="806"/>
    </location>
</feature>
<feature type="domain" description="DNA-directed DNA polymerase family B exonuclease" evidence="11">
    <location>
        <begin position="190"/>
        <end position="291"/>
    </location>
</feature>
<keyword evidence="8" id="KW-0175">Coiled coil</keyword>
<dbReference type="InterPro" id="IPR036397">
    <property type="entry name" value="RNaseH_sf"/>
</dbReference>
<dbReference type="PANTHER" id="PTHR10322:SF23">
    <property type="entry name" value="DNA POLYMERASE DELTA CATALYTIC SUBUNIT"/>
    <property type="match status" value="1"/>
</dbReference>
<evidence type="ECO:0000256" key="3">
    <source>
        <dbReference type="ARBA" id="ARBA00022679"/>
    </source>
</evidence>
<evidence type="ECO:0000256" key="7">
    <source>
        <dbReference type="ARBA" id="ARBA00049244"/>
    </source>
</evidence>
<dbReference type="InterPro" id="IPR023211">
    <property type="entry name" value="DNA_pol_palm_dom_sf"/>
</dbReference>
<evidence type="ECO:0000256" key="4">
    <source>
        <dbReference type="ARBA" id="ARBA00022695"/>
    </source>
</evidence>